<gene>
    <name evidence="5" type="ORF">CQU01_00370</name>
</gene>
<dbReference type="EMBL" id="BJXW01000001">
    <property type="protein sequence ID" value="GEN29799.1"/>
    <property type="molecule type" value="Genomic_DNA"/>
</dbReference>
<organism evidence="5 6">
    <name type="scientific">Cerasibacillus quisquiliarum</name>
    <dbReference type="NCBI Taxonomy" id="227865"/>
    <lineage>
        <taxon>Bacteria</taxon>
        <taxon>Bacillati</taxon>
        <taxon>Bacillota</taxon>
        <taxon>Bacilli</taxon>
        <taxon>Bacillales</taxon>
        <taxon>Bacillaceae</taxon>
        <taxon>Cerasibacillus</taxon>
    </lineage>
</organism>
<dbReference type="PANTHER" id="PTHR42711:SF17">
    <property type="entry name" value="ABC TRANSPORTER ATP-BINDING PROTEIN"/>
    <property type="match status" value="1"/>
</dbReference>
<keyword evidence="6" id="KW-1185">Reference proteome</keyword>
<dbReference type="Pfam" id="PF00005">
    <property type="entry name" value="ABC_tran"/>
    <property type="match status" value="1"/>
</dbReference>
<dbReference type="InterPro" id="IPR003593">
    <property type="entry name" value="AAA+_ATPase"/>
</dbReference>
<dbReference type="InterPro" id="IPR027417">
    <property type="entry name" value="P-loop_NTPase"/>
</dbReference>
<dbReference type="AlphaFoldDB" id="A0A511UT72"/>
<name>A0A511UT72_9BACI</name>
<keyword evidence="1" id="KW-0813">Transport</keyword>
<evidence type="ECO:0000256" key="2">
    <source>
        <dbReference type="ARBA" id="ARBA00022741"/>
    </source>
</evidence>
<evidence type="ECO:0000256" key="3">
    <source>
        <dbReference type="ARBA" id="ARBA00022840"/>
    </source>
</evidence>
<evidence type="ECO:0000256" key="1">
    <source>
        <dbReference type="ARBA" id="ARBA00022448"/>
    </source>
</evidence>
<evidence type="ECO:0000313" key="5">
    <source>
        <dbReference type="EMBL" id="GEN29799.1"/>
    </source>
</evidence>
<dbReference type="InterPro" id="IPR003439">
    <property type="entry name" value="ABC_transporter-like_ATP-bd"/>
</dbReference>
<sequence length="238" mass="26941">MLQIENLVKKYDTNTVLDEVSATFEEGKCYLLLGANGAGKSTLAKCIAGDEGYESGSIQWHNSSTNVSDIVALQYQFFNSYPHLKVREVIQLFQRLIVNPYDINELYTLLNVSSFEQTLIKNLSGGQQKTLSIILAFLLNKKIIILDEPFATLDLQRKQVLAEFIKNQIHQDRLFIIISHEIAGFEDLFDSILILQNGKIMEQGTMSDLKKKYKQTTFPGIEGIYFEVTGQVLGGYKK</sequence>
<dbReference type="SUPFAM" id="SSF52540">
    <property type="entry name" value="P-loop containing nucleoside triphosphate hydrolases"/>
    <property type="match status" value="1"/>
</dbReference>
<reference evidence="5 6" key="1">
    <citation type="submission" date="2019-07" db="EMBL/GenBank/DDBJ databases">
        <title>Whole genome shotgun sequence of Cerasibacillus quisquiliarum NBRC 102429.</title>
        <authorList>
            <person name="Hosoyama A."/>
            <person name="Uohara A."/>
            <person name="Ohji S."/>
            <person name="Ichikawa N."/>
        </authorList>
    </citation>
    <scope>NUCLEOTIDE SEQUENCE [LARGE SCALE GENOMIC DNA]</scope>
    <source>
        <strain evidence="5 6">NBRC 102429</strain>
    </source>
</reference>
<dbReference type="Gene3D" id="3.40.50.300">
    <property type="entry name" value="P-loop containing nucleotide triphosphate hydrolases"/>
    <property type="match status" value="1"/>
</dbReference>
<feature type="domain" description="ABC transporter" evidence="4">
    <location>
        <begin position="2"/>
        <end position="222"/>
    </location>
</feature>
<dbReference type="SMART" id="SM00382">
    <property type="entry name" value="AAA"/>
    <property type="match status" value="1"/>
</dbReference>
<comment type="caution">
    <text evidence="5">The sequence shown here is derived from an EMBL/GenBank/DDBJ whole genome shotgun (WGS) entry which is preliminary data.</text>
</comment>
<dbReference type="RefSeq" id="WP_146934127.1">
    <property type="nucleotide sequence ID" value="NZ_BJXW01000001.1"/>
</dbReference>
<evidence type="ECO:0000259" key="4">
    <source>
        <dbReference type="PROSITE" id="PS50893"/>
    </source>
</evidence>
<dbReference type="GO" id="GO:0016887">
    <property type="term" value="F:ATP hydrolysis activity"/>
    <property type="evidence" value="ECO:0007669"/>
    <property type="project" value="InterPro"/>
</dbReference>
<proteinExistence type="predicted"/>
<evidence type="ECO:0000313" key="6">
    <source>
        <dbReference type="Proteomes" id="UP000321491"/>
    </source>
</evidence>
<keyword evidence="2" id="KW-0547">Nucleotide-binding</keyword>
<keyword evidence="3 5" id="KW-0067">ATP-binding</keyword>
<dbReference type="PANTHER" id="PTHR42711">
    <property type="entry name" value="ABC TRANSPORTER ATP-BINDING PROTEIN"/>
    <property type="match status" value="1"/>
</dbReference>
<protein>
    <submittedName>
        <fullName evidence="5">ABC transporter ATP-binding protein</fullName>
    </submittedName>
</protein>
<accession>A0A511UT72</accession>
<dbReference type="GO" id="GO:0005524">
    <property type="term" value="F:ATP binding"/>
    <property type="evidence" value="ECO:0007669"/>
    <property type="project" value="UniProtKB-KW"/>
</dbReference>
<dbReference type="InterPro" id="IPR050763">
    <property type="entry name" value="ABC_transporter_ATP-binding"/>
</dbReference>
<dbReference type="OrthoDB" id="1689883at2"/>
<dbReference type="Proteomes" id="UP000321491">
    <property type="component" value="Unassembled WGS sequence"/>
</dbReference>
<dbReference type="PROSITE" id="PS50893">
    <property type="entry name" value="ABC_TRANSPORTER_2"/>
    <property type="match status" value="1"/>
</dbReference>